<evidence type="ECO:0000313" key="2">
    <source>
        <dbReference type="Proteomes" id="UP000254304"/>
    </source>
</evidence>
<evidence type="ECO:0000313" key="1">
    <source>
        <dbReference type="EMBL" id="STS10655.1"/>
    </source>
</evidence>
<dbReference type="Proteomes" id="UP000254304">
    <property type="component" value="Unassembled WGS sequence"/>
</dbReference>
<sequence>MTQRELDTLKYWRNVDIVSAKVVGVNEANKKIVFAAG</sequence>
<dbReference type="AlphaFoldDB" id="A0A377TCX8"/>
<proteinExistence type="predicted"/>
<dbReference type="EMBL" id="UGGO01000002">
    <property type="protein sequence ID" value="STS10655.1"/>
    <property type="molecule type" value="Genomic_DNA"/>
</dbReference>
<gene>
    <name evidence="1" type="ORF">NCTC12157_05254</name>
</gene>
<organism evidence="1 2">
    <name type="scientific">Ewingella americana</name>
    <dbReference type="NCBI Taxonomy" id="41202"/>
    <lineage>
        <taxon>Bacteria</taxon>
        <taxon>Pseudomonadati</taxon>
        <taxon>Pseudomonadota</taxon>
        <taxon>Gammaproteobacteria</taxon>
        <taxon>Enterobacterales</taxon>
        <taxon>Yersiniaceae</taxon>
        <taxon>Ewingella</taxon>
    </lineage>
</organism>
<name>A0A377TCX8_9GAMM</name>
<protein>
    <submittedName>
        <fullName evidence="1">Uncharacterized protein</fullName>
    </submittedName>
</protein>
<reference evidence="1 2" key="1">
    <citation type="submission" date="2018-06" db="EMBL/GenBank/DDBJ databases">
        <authorList>
            <consortium name="Pathogen Informatics"/>
            <person name="Doyle S."/>
        </authorList>
    </citation>
    <scope>NUCLEOTIDE SEQUENCE [LARGE SCALE GENOMIC DNA]</scope>
    <source>
        <strain evidence="1 2">NCTC12157</strain>
    </source>
</reference>
<accession>A0A377TCX8</accession>